<dbReference type="Gene3D" id="1.25.40.10">
    <property type="entry name" value="Tetratricopeptide repeat domain"/>
    <property type="match status" value="1"/>
</dbReference>
<protein>
    <recommendedName>
        <fullName evidence="3">Tetratricopeptide repeat protein</fullName>
    </recommendedName>
</protein>
<proteinExistence type="predicted"/>
<organism evidence="1 2">
    <name type="scientific">Archangium gephyra</name>
    <dbReference type="NCBI Taxonomy" id="48"/>
    <lineage>
        <taxon>Bacteria</taxon>
        <taxon>Pseudomonadati</taxon>
        <taxon>Myxococcota</taxon>
        <taxon>Myxococcia</taxon>
        <taxon>Myxococcales</taxon>
        <taxon>Cystobacterineae</taxon>
        <taxon>Archangiaceae</taxon>
        <taxon>Archangium</taxon>
    </lineage>
</organism>
<name>A0A2W5TNN1_9BACT</name>
<comment type="caution">
    <text evidence="1">The sequence shown here is derived from an EMBL/GenBank/DDBJ whole genome shotgun (WGS) entry which is preliminary data.</text>
</comment>
<dbReference type="EMBL" id="QFQP01000005">
    <property type="protein sequence ID" value="PZR15437.1"/>
    <property type="molecule type" value="Genomic_DNA"/>
</dbReference>
<evidence type="ECO:0008006" key="3">
    <source>
        <dbReference type="Google" id="ProtNLM"/>
    </source>
</evidence>
<reference evidence="1 2" key="1">
    <citation type="submission" date="2017-08" db="EMBL/GenBank/DDBJ databases">
        <title>Infants hospitalized years apart are colonized by the same room-sourced microbial strains.</title>
        <authorList>
            <person name="Brooks B."/>
            <person name="Olm M.R."/>
            <person name="Firek B.A."/>
            <person name="Baker R."/>
            <person name="Thomas B.C."/>
            <person name="Morowitz M.J."/>
            <person name="Banfield J.F."/>
        </authorList>
    </citation>
    <scope>NUCLEOTIDE SEQUENCE [LARGE SCALE GENOMIC DNA]</scope>
    <source>
        <strain evidence="1">S2_003_000_R2_14</strain>
    </source>
</reference>
<dbReference type="InterPro" id="IPR011990">
    <property type="entry name" value="TPR-like_helical_dom_sf"/>
</dbReference>
<evidence type="ECO:0000313" key="2">
    <source>
        <dbReference type="Proteomes" id="UP000249061"/>
    </source>
</evidence>
<dbReference type="Proteomes" id="UP000249061">
    <property type="component" value="Unassembled WGS sequence"/>
</dbReference>
<dbReference type="AlphaFoldDB" id="A0A2W5TNN1"/>
<sequence>MNVALLALVLSGAPELNTEGFRLYQQGKYGEALARFRDAIAADERHALAQYNFAATLGLLRKRGKTCEFDAYQSTIVEHLAKAVALDERRRARMQRDADFDSVRDSLGYQRLLKRDPANDADVKALLIALAFLSPPQGAYGHTVQLDLKADGTLTCSQVLVDEDVKRVTTSGTWKVKGRAVTVSFKKKVAGVTSAVGTFNAAGHLVFETPAWDLSSDRSDCDA</sequence>
<accession>A0A2W5TNN1</accession>
<dbReference type="SUPFAM" id="SSF48452">
    <property type="entry name" value="TPR-like"/>
    <property type="match status" value="1"/>
</dbReference>
<gene>
    <name evidence="1" type="ORF">DI536_08275</name>
</gene>
<evidence type="ECO:0000313" key="1">
    <source>
        <dbReference type="EMBL" id="PZR15437.1"/>
    </source>
</evidence>